<dbReference type="RefSeq" id="WP_008382095.1">
    <property type="nucleotide sequence ID" value="NZ_BAOP01000052.1"/>
</dbReference>
<gene>
    <name evidence="1" type="ORF">GM1_052_00100</name>
</gene>
<dbReference type="InterPro" id="IPR036188">
    <property type="entry name" value="FAD/NAD-bd_sf"/>
</dbReference>
<keyword evidence="1" id="KW-0503">Monooxygenase</keyword>
<dbReference type="STRING" id="410332.SAMN04488550_4039"/>
<dbReference type="OrthoDB" id="5168853at2"/>
<protein>
    <submittedName>
        <fullName evidence="1">Putative flavin-containing monooxygenase</fullName>
    </submittedName>
</protein>
<accession>M3VCF8</accession>
<name>M3VCF8_GORML</name>
<dbReference type="Gene3D" id="3.50.50.60">
    <property type="entry name" value="FAD/NAD(P)-binding domain"/>
    <property type="match status" value="2"/>
</dbReference>
<dbReference type="PRINTS" id="PR00469">
    <property type="entry name" value="PNDRDTASEII"/>
</dbReference>
<evidence type="ECO:0000313" key="1">
    <source>
        <dbReference type="EMBL" id="GAC81938.1"/>
    </source>
</evidence>
<dbReference type="GO" id="GO:0004497">
    <property type="term" value="F:monooxygenase activity"/>
    <property type="evidence" value="ECO:0007669"/>
    <property type="project" value="UniProtKB-KW"/>
</dbReference>
<dbReference type="PANTHER" id="PTHR42877">
    <property type="entry name" value="L-ORNITHINE N(5)-MONOOXYGENASE-RELATED"/>
    <property type="match status" value="1"/>
</dbReference>
<keyword evidence="1" id="KW-0560">Oxidoreductase</keyword>
<dbReference type="AlphaFoldDB" id="M3VCF8"/>
<reference evidence="1 2" key="1">
    <citation type="submission" date="2013-02" db="EMBL/GenBank/DDBJ databases">
        <title>Whole genome shotgun sequence of Gordonia malaquae NBRC 108250.</title>
        <authorList>
            <person name="Yoshida I."/>
            <person name="Hosoyama A."/>
            <person name="Tsuchikane K."/>
            <person name="Ando Y."/>
            <person name="Baba S."/>
            <person name="Ohji S."/>
            <person name="Hamada M."/>
            <person name="Tamura T."/>
            <person name="Yamazoe A."/>
            <person name="Yamazaki S."/>
            <person name="Fujita N."/>
        </authorList>
    </citation>
    <scope>NUCLEOTIDE SEQUENCE [LARGE SCALE GENOMIC DNA]</scope>
    <source>
        <strain evidence="1 2">NBRC 108250</strain>
    </source>
</reference>
<sequence length="494" mass="54586">MSRSPRVIVIGAGVAGITTAHVLIRRGFTDVTILEKGSAAGGVWHWNRYPGLTCDVPSNLYQFGFAPKPDWERMFATGPQIKAYLNDVIDELGLRSRIELNAEVTSAVFNDGEWTVTLADGRVFVADFVVMATGVLHNPQVPDIPGLDTFTGPVVHSARWDDTVETRGRRIAVIGSGSTGVQLVTALQREADRIVHFSRTPQWVMWAPMDRRQPRLVTALLTRFPALRTGLYQTLLSGSGFLADIATTPSWRRRAVQQYARLSLRAQVRDRADRAALTPDYEPMCKRQVLSGGYYRAIQASNAEVVDTPIVSVTPDGIITDDGVVHPLDMIVLATGFRAHDYMRPMDLRGRDGVRIDDVWADGPRAYRMSAIPGFPNLFTTLGPNSPTGSISLQYTAERTAEFIAGWLDRFATGEFDTVEVTDEATDDFLAAANSAMVPTVWATGCDSWYLTPAGDVDLWPYDRATLTAMLAEHRDDHFRFSRTSELAESGDDR</sequence>
<proteinExistence type="predicted"/>
<comment type="caution">
    <text evidence="1">The sequence shown here is derived from an EMBL/GenBank/DDBJ whole genome shotgun (WGS) entry which is preliminary data.</text>
</comment>
<dbReference type="Pfam" id="PF13738">
    <property type="entry name" value="Pyr_redox_3"/>
    <property type="match status" value="1"/>
</dbReference>
<dbReference type="eggNOG" id="COG2072">
    <property type="taxonomic scope" value="Bacteria"/>
</dbReference>
<dbReference type="PRINTS" id="PR00368">
    <property type="entry name" value="FADPNR"/>
</dbReference>
<dbReference type="EMBL" id="BAOP01000052">
    <property type="protein sequence ID" value="GAC81938.1"/>
    <property type="molecule type" value="Genomic_DNA"/>
</dbReference>
<dbReference type="PANTHER" id="PTHR42877:SF4">
    <property type="entry name" value="FAD_NAD(P)-BINDING DOMAIN-CONTAINING PROTEIN-RELATED"/>
    <property type="match status" value="1"/>
</dbReference>
<keyword evidence="2" id="KW-1185">Reference proteome</keyword>
<organism evidence="1 2">
    <name type="scientific">Gordonia malaquae NBRC 108250</name>
    <dbReference type="NCBI Taxonomy" id="1223542"/>
    <lineage>
        <taxon>Bacteria</taxon>
        <taxon>Bacillati</taxon>
        <taxon>Actinomycetota</taxon>
        <taxon>Actinomycetes</taxon>
        <taxon>Mycobacteriales</taxon>
        <taxon>Gordoniaceae</taxon>
        <taxon>Gordonia</taxon>
    </lineage>
</organism>
<dbReference type="SUPFAM" id="SSF51905">
    <property type="entry name" value="FAD/NAD(P)-binding domain"/>
    <property type="match status" value="2"/>
</dbReference>
<evidence type="ECO:0000313" key="2">
    <source>
        <dbReference type="Proteomes" id="UP000035009"/>
    </source>
</evidence>
<dbReference type="InterPro" id="IPR051209">
    <property type="entry name" value="FAD-bind_Monooxygenase_sf"/>
</dbReference>
<dbReference type="Proteomes" id="UP000035009">
    <property type="component" value="Unassembled WGS sequence"/>
</dbReference>